<organism evidence="10 11">
    <name type="scientific">Phaseolus angularis</name>
    <name type="common">Azuki bean</name>
    <name type="synonym">Vigna angularis</name>
    <dbReference type="NCBI Taxonomy" id="3914"/>
    <lineage>
        <taxon>Eukaryota</taxon>
        <taxon>Viridiplantae</taxon>
        <taxon>Streptophyta</taxon>
        <taxon>Embryophyta</taxon>
        <taxon>Tracheophyta</taxon>
        <taxon>Spermatophyta</taxon>
        <taxon>Magnoliopsida</taxon>
        <taxon>eudicotyledons</taxon>
        <taxon>Gunneridae</taxon>
        <taxon>Pentapetalae</taxon>
        <taxon>rosids</taxon>
        <taxon>fabids</taxon>
        <taxon>Fabales</taxon>
        <taxon>Fabaceae</taxon>
        <taxon>Papilionoideae</taxon>
        <taxon>50 kb inversion clade</taxon>
        <taxon>NPAAA clade</taxon>
        <taxon>indigoferoid/millettioid clade</taxon>
        <taxon>Phaseoleae</taxon>
        <taxon>Vigna</taxon>
    </lineage>
</organism>
<accession>A0A0L9TKV8</accession>
<dbReference type="GO" id="GO:0016020">
    <property type="term" value="C:membrane"/>
    <property type="evidence" value="ECO:0007669"/>
    <property type="project" value="UniProtKB-SubCell"/>
</dbReference>
<dbReference type="OMA" id="TWNDLFI"/>
<dbReference type="Pfam" id="PF14416">
    <property type="entry name" value="PMR5N"/>
    <property type="match status" value="1"/>
</dbReference>
<protein>
    <submittedName>
        <fullName evidence="10">Uncharacterized protein</fullName>
    </submittedName>
</protein>
<evidence type="ECO:0000259" key="9">
    <source>
        <dbReference type="Pfam" id="PF14416"/>
    </source>
</evidence>
<evidence type="ECO:0000256" key="6">
    <source>
        <dbReference type="ARBA" id="ARBA00023136"/>
    </source>
</evidence>
<dbReference type="InterPro" id="IPR025846">
    <property type="entry name" value="TBL_N"/>
</dbReference>
<evidence type="ECO:0000256" key="4">
    <source>
        <dbReference type="ARBA" id="ARBA00022968"/>
    </source>
</evidence>
<comment type="similarity">
    <text evidence="2">Belongs to the PC-esterase family. TBL subfamily.</text>
</comment>
<dbReference type="InterPro" id="IPR029962">
    <property type="entry name" value="TBL"/>
</dbReference>
<keyword evidence="4" id="KW-0735">Signal-anchor</keyword>
<dbReference type="EMBL" id="CM003371">
    <property type="protein sequence ID" value="KOM31185.1"/>
    <property type="molecule type" value="Genomic_DNA"/>
</dbReference>
<feature type="domain" description="Trichome birefringence-like N-terminal" evidence="9">
    <location>
        <begin position="68"/>
        <end position="121"/>
    </location>
</feature>
<evidence type="ECO:0000256" key="2">
    <source>
        <dbReference type="ARBA" id="ARBA00007727"/>
    </source>
</evidence>
<keyword evidence="5 7" id="KW-1133">Transmembrane helix</keyword>
<reference evidence="11" key="1">
    <citation type="journal article" date="2015" name="Proc. Natl. Acad. Sci. U.S.A.">
        <title>Genome sequencing of adzuki bean (Vigna angularis) provides insight into high starch and low fat accumulation and domestication.</title>
        <authorList>
            <person name="Yang K."/>
            <person name="Tian Z."/>
            <person name="Chen C."/>
            <person name="Luo L."/>
            <person name="Zhao B."/>
            <person name="Wang Z."/>
            <person name="Yu L."/>
            <person name="Li Y."/>
            <person name="Sun Y."/>
            <person name="Li W."/>
            <person name="Chen Y."/>
            <person name="Li Y."/>
            <person name="Zhang Y."/>
            <person name="Ai D."/>
            <person name="Zhao J."/>
            <person name="Shang C."/>
            <person name="Ma Y."/>
            <person name="Wu B."/>
            <person name="Wang M."/>
            <person name="Gao L."/>
            <person name="Sun D."/>
            <person name="Zhang P."/>
            <person name="Guo F."/>
            <person name="Wang W."/>
            <person name="Li Y."/>
            <person name="Wang J."/>
            <person name="Varshney R.K."/>
            <person name="Wang J."/>
            <person name="Ling H.Q."/>
            <person name="Wan P."/>
        </authorList>
    </citation>
    <scope>NUCLEOTIDE SEQUENCE</scope>
    <source>
        <strain evidence="11">cv. Jingnong 6</strain>
    </source>
</reference>
<evidence type="ECO:0000256" key="7">
    <source>
        <dbReference type="SAM" id="Phobius"/>
    </source>
</evidence>
<evidence type="ECO:0000313" key="11">
    <source>
        <dbReference type="Proteomes" id="UP000053144"/>
    </source>
</evidence>
<dbReference type="InterPro" id="IPR026057">
    <property type="entry name" value="TBL_C"/>
</dbReference>
<dbReference type="GO" id="GO:0005794">
    <property type="term" value="C:Golgi apparatus"/>
    <property type="evidence" value="ECO:0007669"/>
    <property type="project" value="TreeGrafter"/>
</dbReference>
<sequence length="483" mass="53802">MKEVSSSGIGMATREAYSQSPKKKVPLFPLLSLLCFTSIFLLLSQFRTTSSPSIAHSLPTFHKHTQASCNFSDGKWISHPPRIPTYDHTCKEIFKGWNCLSANKSNAPLLPTWRWQPRHCDLPQFHPLNFLRAHTHTAIGIPSHFLSLLLFGIVNNGCSAVQGLSGTRSTGTCLCLSSALSRVPPRDKSRSGAPLGLTVDSPSSLTISPSPITVPIFSLVMVGKLAFFSFITLSSPVFHACFLLGLVSNDLLFLYEDMDCAVFIWSASDKGGALETLGFKEGYRVDVDVPDSTWAKALSFHDILIFNTGHWWWAPSKFDPVKFPMLFFKNDQPVIPPIRPDQGLDMVLEHMIKYVEKNARPGAVKFFRTQSPRHFEGGDWDQGGSCLRDGPLSIEQVEELFSVKNNGTNVETRLVNDHLYKALEGSDFIILDITHMSEFRADAHPASAGGKKHDDCMHWCLPGITDTWNDLFIELLNSKKYQA</sequence>
<dbReference type="PANTHER" id="PTHR32285:SF12">
    <property type="entry name" value="PROTEIN TRICHOME BIREFRINGENCE-LIKE 13"/>
    <property type="match status" value="1"/>
</dbReference>
<dbReference type="Proteomes" id="UP000053144">
    <property type="component" value="Chromosome 1"/>
</dbReference>
<proteinExistence type="inferred from homology"/>
<evidence type="ECO:0000256" key="1">
    <source>
        <dbReference type="ARBA" id="ARBA00004167"/>
    </source>
</evidence>
<dbReference type="Gramene" id="KOM31185">
    <property type="protein sequence ID" value="KOM31185"/>
    <property type="gene ID" value="LR48_Vigan01g074000"/>
</dbReference>
<evidence type="ECO:0000313" key="10">
    <source>
        <dbReference type="EMBL" id="KOM31185.1"/>
    </source>
</evidence>
<feature type="domain" description="Trichome birefringence-like C-terminal" evidence="8">
    <location>
        <begin position="280"/>
        <end position="474"/>
    </location>
</feature>
<dbReference type="AlphaFoldDB" id="A0A0L9TKV8"/>
<evidence type="ECO:0000256" key="5">
    <source>
        <dbReference type="ARBA" id="ARBA00022989"/>
    </source>
</evidence>
<keyword evidence="3 7" id="KW-0812">Transmembrane</keyword>
<dbReference type="PANTHER" id="PTHR32285">
    <property type="entry name" value="PROTEIN TRICHOME BIREFRINGENCE-LIKE 9-RELATED"/>
    <property type="match status" value="1"/>
</dbReference>
<feature type="transmembrane region" description="Helical" evidence="7">
    <location>
        <begin position="25"/>
        <end position="43"/>
    </location>
</feature>
<gene>
    <name evidence="10" type="ORF">LR48_Vigan01g074000</name>
</gene>
<dbReference type="STRING" id="3914.A0A0L9TKV8"/>
<dbReference type="Pfam" id="PF13839">
    <property type="entry name" value="PC-Esterase"/>
    <property type="match status" value="1"/>
</dbReference>
<evidence type="ECO:0000256" key="3">
    <source>
        <dbReference type="ARBA" id="ARBA00022692"/>
    </source>
</evidence>
<keyword evidence="6 7" id="KW-0472">Membrane</keyword>
<dbReference type="GO" id="GO:0016413">
    <property type="term" value="F:O-acetyltransferase activity"/>
    <property type="evidence" value="ECO:0007669"/>
    <property type="project" value="InterPro"/>
</dbReference>
<name>A0A0L9TKV8_PHAAN</name>
<comment type="subcellular location">
    <subcellularLocation>
        <location evidence="1">Membrane</location>
        <topology evidence="1">Single-pass membrane protein</topology>
    </subcellularLocation>
</comment>
<evidence type="ECO:0000259" key="8">
    <source>
        <dbReference type="Pfam" id="PF13839"/>
    </source>
</evidence>